<comment type="caution">
    <text evidence="8">The sequence shown here is derived from an EMBL/GenBank/DDBJ whole genome shotgun (WGS) entry which is preliminary data.</text>
</comment>
<dbReference type="Proteomes" id="UP001500742">
    <property type="component" value="Unassembled WGS sequence"/>
</dbReference>
<dbReference type="InterPro" id="IPR000917">
    <property type="entry name" value="Sulfatase_N"/>
</dbReference>
<dbReference type="InterPro" id="IPR012160">
    <property type="entry name" value="LtaS-like"/>
</dbReference>
<dbReference type="SUPFAM" id="SSF53649">
    <property type="entry name" value="Alkaline phosphatase-like"/>
    <property type="match status" value="1"/>
</dbReference>
<feature type="transmembrane region" description="Helical" evidence="6">
    <location>
        <begin position="68"/>
        <end position="88"/>
    </location>
</feature>
<proteinExistence type="predicted"/>
<name>A0ABP7PCD0_9SPHI</name>
<sequence length="604" mass="68915">MALICRVTFEIYFHDKLAGTSAYEIWQTFVYGIRMDASVAGYISIIPLLVFSANWFTRYNIKPFWLKFYVNLAIFIIAIITAVNLNIFREWGTKVNFRAFDVFFNAPSEAFAAASSSPLFLTFLIFAAVFAGGYFLARYVIDFNFKKPKAPLLAKPFIVVLFGGLTLFFIRSGLQLAPIAQSNAYFSSKPILNQAALNTEWNLIQNVVENIETPGNPYIFMPEAKAAALVDSMYAVEKDSTVKILTTDKPNIVIFQLESFTADLIASLGGEKGDAPNFEDFIKQGVLFDNVYAASDRTDKGIIAILSAFPSQATRTIIIDNEKQQQLPTLSDVFKKQAYNTSYFYGGESEFMNFKAYLLSHKIDNLIDRNEFKPNEMNSKWGAHDDILFKKNIGFLNKQHEPFFSYVQTLSNHEPFEIPVAPHFPGDDLSNKFRSTAYYTDTSLKQYFDEAKKQSWYKNTLFILIADHGHRLPLNISEPYMPRKYHIPLLFFGDAIKPQYRGMRINKLGNQTDIAATLLTQLGLPHQQFKWSKNLLNHYTKDFAFFDWDNGLGFMLPKQAVTFDMAGNTISYIQDKNQPQANTDETLLLGKAFMQMVFTDFVKF</sequence>
<dbReference type="PIRSF" id="PIRSF005091">
    <property type="entry name" value="Mmb_sulf_HI1246"/>
    <property type="match status" value="1"/>
</dbReference>
<reference evidence="9" key="1">
    <citation type="journal article" date="2019" name="Int. J. Syst. Evol. Microbiol.">
        <title>The Global Catalogue of Microorganisms (GCM) 10K type strain sequencing project: providing services to taxonomists for standard genome sequencing and annotation.</title>
        <authorList>
            <consortium name="The Broad Institute Genomics Platform"/>
            <consortium name="The Broad Institute Genome Sequencing Center for Infectious Disease"/>
            <person name="Wu L."/>
            <person name="Ma J."/>
        </authorList>
    </citation>
    <scope>NUCLEOTIDE SEQUENCE [LARGE SCALE GENOMIC DNA]</scope>
    <source>
        <strain evidence="9">JCM 16601</strain>
    </source>
</reference>
<comment type="subcellular location">
    <subcellularLocation>
        <location evidence="1">Cell membrane</location>
        <topology evidence="1">Multi-pass membrane protein</topology>
    </subcellularLocation>
</comment>
<gene>
    <name evidence="8" type="ORF">GCM10022210_08600</name>
</gene>
<accession>A0ABP7PCD0</accession>
<feature type="transmembrane region" description="Helical" evidence="6">
    <location>
        <begin position="119"/>
        <end position="140"/>
    </location>
</feature>
<evidence type="ECO:0000259" key="7">
    <source>
        <dbReference type="Pfam" id="PF00884"/>
    </source>
</evidence>
<feature type="transmembrane region" description="Helical" evidence="6">
    <location>
        <begin position="152"/>
        <end position="170"/>
    </location>
</feature>
<feature type="domain" description="Sulfatase N-terminal" evidence="7">
    <location>
        <begin position="250"/>
        <end position="523"/>
    </location>
</feature>
<dbReference type="PANTHER" id="PTHR47371">
    <property type="entry name" value="LIPOTEICHOIC ACID SYNTHASE"/>
    <property type="match status" value="1"/>
</dbReference>
<dbReference type="CDD" id="cd16015">
    <property type="entry name" value="LTA_synthase"/>
    <property type="match status" value="1"/>
</dbReference>
<dbReference type="Gene3D" id="3.30.1120.80">
    <property type="match status" value="1"/>
</dbReference>
<dbReference type="Pfam" id="PF00884">
    <property type="entry name" value="Sulfatase"/>
    <property type="match status" value="1"/>
</dbReference>
<keyword evidence="2" id="KW-1003">Cell membrane</keyword>
<keyword evidence="9" id="KW-1185">Reference proteome</keyword>
<dbReference type="PANTHER" id="PTHR47371:SF3">
    <property type="entry name" value="PHOSPHOGLYCEROL TRANSFERASE I"/>
    <property type="match status" value="1"/>
</dbReference>
<dbReference type="RefSeq" id="WP_259091422.1">
    <property type="nucleotide sequence ID" value="NZ_BAAAZC010000007.1"/>
</dbReference>
<evidence type="ECO:0000313" key="8">
    <source>
        <dbReference type="EMBL" id="GAA3962885.1"/>
    </source>
</evidence>
<evidence type="ECO:0000256" key="2">
    <source>
        <dbReference type="ARBA" id="ARBA00022475"/>
    </source>
</evidence>
<keyword evidence="5 6" id="KW-0472">Membrane</keyword>
<dbReference type="InterPro" id="IPR017850">
    <property type="entry name" value="Alkaline_phosphatase_core_sf"/>
</dbReference>
<dbReference type="EMBL" id="BAAAZC010000007">
    <property type="protein sequence ID" value="GAA3962885.1"/>
    <property type="molecule type" value="Genomic_DNA"/>
</dbReference>
<keyword evidence="4 6" id="KW-1133">Transmembrane helix</keyword>
<dbReference type="Gene3D" id="3.40.720.10">
    <property type="entry name" value="Alkaline Phosphatase, subunit A"/>
    <property type="match status" value="1"/>
</dbReference>
<evidence type="ECO:0000256" key="6">
    <source>
        <dbReference type="SAM" id="Phobius"/>
    </source>
</evidence>
<protein>
    <submittedName>
        <fullName evidence="8">Alkaline phosphatase family protein</fullName>
    </submittedName>
</protein>
<feature type="transmembrane region" description="Helical" evidence="6">
    <location>
        <begin position="39"/>
        <end position="56"/>
    </location>
</feature>
<evidence type="ECO:0000256" key="5">
    <source>
        <dbReference type="ARBA" id="ARBA00023136"/>
    </source>
</evidence>
<organism evidence="8 9">
    <name type="scientific">Mucilaginibacter dorajii</name>
    <dbReference type="NCBI Taxonomy" id="692994"/>
    <lineage>
        <taxon>Bacteria</taxon>
        <taxon>Pseudomonadati</taxon>
        <taxon>Bacteroidota</taxon>
        <taxon>Sphingobacteriia</taxon>
        <taxon>Sphingobacteriales</taxon>
        <taxon>Sphingobacteriaceae</taxon>
        <taxon>Mucilaginibacter</taxon>
    </lineage>
</organism>
<keyword evidence="3 6" id="KW-0812">Transmembrane</keyword>
<evidence type="ECO:0000256" key="4">
    <source>
        <dbReference type="ARBA" id="ARBA00022989"/>
    </source>
</evidence>
<evidence type="ECO:0000313" key="9">
    <source>
        <dbReference type="Proteomes" id="UP001500742"/>
    </source>
</evidence>
<evidence type="ECO:0000256" key="1">
    <source>
        <dbReference type="ARBA" id="ARBA00004651"/>
    </source>
</evidence>
<dbReference type="InterPro" id="IPR050448">
    <property type="entry name" value="OpgB/LTA_synthase_biosynth"/>
</dbReference>
<evidence type="ECO:0000256" key="3">
    <source>
        <dbReference type="ARBA" id="ARBA00022692"/>
    </source>
</evidence>